<evidence type="ECO:0000313" key="3">
    <source>
        <dbReference type="EMBL" id="MCC2190653.1"/>
    </source>
</evidence>
<protein>
    <recommendedName>
        <fullName evidence="5">Bacterial alpha-L-rhamnosidase</fullName>
    </recommendedName>
</protein>
<dbReference type="PANTHER" id="PTHR34987:SF2">
    <property type="entry name" value="B, PUTATIVE (AFU_ORTHOLOGUE AFUA_7G05040)-RELATED"/>
    <property type="match status" value="1"/>
</dbReference>
<reference evidence="3 4" key="1">
    <citation type="submission" date="2021-10" db="EMBL/GenBank/DDBJ databases">
        <title>Anaerobic single-cell dispensing facilitates the cultivation of human gut bacteria.</title>
        <authorList>
            <person name="Afrizal A."/>
        </authorList>
    </citation>
    <scope>NUCLEOTIDE SEQUENCE [LARGE SCALE GENOMIC DNA]</scope>
    <source>
        <strain evidence="3 4">CLA-AA-H277</strain>
    </source>
</reference>
<dbReference type="Pfam" id="PF17390">
    <property type="entry name" value="Bac_rhamnosid_C"/>
    <property type="match status" value="1"/>
</dbReference>
<comment type="caution">
    <text evidence="3">The sequence shown here is derived from an EMBL/GenBank/DDBJ whole genome shotgun (WGS) entry which is preliminary data.</text>
</comment>
<keyword evidence="4" id="KW-1185">Reference proteome</keyword>
<proteinExistence type="predicted"/>
<dbReference type="InterPro" id="IPR008928">
    <property type="entry name" value="6-hairpin_glycosidase_sf"/>
</dbReference>
<sequence>MIDLPNTSWMWIPDWEKADHSVCYLVYFRKKILLEKIPESLKLQISADSRYKLYVNGKLAELGPSKGDRQIWYLDEVELAPYLQVGENVLAVEVLRYPLAYHNGSHSIFRTETPGLYVKEKEEVYGLSAGEDWSCYEEEDFQIVSESPFFAPLHILEERKGQKKACGWKNSDFDASDWERPVLYNIFQISQAVSPGNLTDRTIPYMRKEPRRFLGLTGKYADSPEQKNWDALLAGKGTMEIPADSHVTVEIDAGELMTGYLSLRMEDGAEALVKILTAEGYVQKENTGGSFAHLPKKGDRCDWKNGYLHGFTDTYHVAGYGREWQEETYEPFWFRTYRFIGLEIQTGKEPLKITGFDYLETGYPLEVKTEVTTSDESLAPIWDISLRTLKRCMHETYEDCPFYEQLQYAMDSRSQILYTYMVSGDDRLARKCMDDFRRSARYDGMLNCSYPCYGPNVIPGFAVYYILMLHDHMMYFGDREFLRIHMGTVDGILEYFRRNLDERGLVGKVGGLNGRDRYWSFIDWTKQWDQTSGMPHAGLYGPITMESLLYRLGLLRAADVMEYLGRKQVAEEYRERAESLKKAVNTFCTDEEGMYLDGPGVKEYSQHCQVFALLTDTVTVENGRIYLERTLSDSETYAQCSVAMGYYLFRALEKAGIYEKTERQWDLWRNMLRNHLTTCVEDGVNERSDCHAWGALALYELPAVILGVRPGAPGFEKIKITPVPGYLEHAEGSVITKWGTVRVSWKREKGGVLRTVYELPEKYLEAHPEEK</sequence>
<evidence type="ECO:0008006" key="5">
    <source>
        <dbReference type="Google" id="ProtNLM"/>
    </source>
</evidence>
<evidence type="ECO:0000313" key="4">
    <source>
        <dbReference type="Proteomes" id="UP001197875"/>
    </source>
</evidence>
<dbReference type="InterPro" id="IPR035396">
    <property type="entry name" value="Bac_rhamnosid6H"/>
</dbReference>
<dbReference type="PANTHER" id="PTHR34987">
    <property type="entry name" value="C, PUTATIVE (AFU_ORTHOLOGUE AFUA_3G02880)-RELATED"/>
    <property type="match status" value="1"/>
</dbReference>
<dbReference type="GO" id="GO:0005975">
    <property type="term" value="P:carbohydrate metabolic process"/>
    <property type="evidence" value="ECO:0007669"/>
    <property type="project" value="InterPro"/>
</dbReference>
<dbReference type="Gene3D" id="1.50.10.10">
    <property type="match status" value="1"/>
</dbReference>
<dbReference type="EMBL" id="JAJEPR010000024">
    <property type="protein sequence ID" value="MCC2190653.1"/>
    <property type="molecule type" value="Genomic_DNA"/>
</dbReference>
<accession>A0AAE3DUF0</accession>
<feature type="domain" description="Alpha-L-rhamnosidase six-hairpin glycosidase" evidence="1">
    <location>
        <begin position="370"/>
        <end position="693"/>
    </location>
</feature>
<dbReference type="AlphaFoldDB" id="A0AAE3DUF0"/>
<dbReference type="SUPFAM" id="SSF48208">
    <property type="entry name" value="Six-hairpin glycosidases"/>
    <property type="match status" value="1"/>
</dbReference>
<dbReference type="InterPro" id="IPR012341">
    <property type="entry name" value="6hp_glycosidase-like_sf"/>
</dbReference>
<gene>
    <name evidence="3" type="ORF">LKD71_12745</name>
</gene>
<evidence type="ECO:0000259" key="2">
    <source>
        <dbReference type="Pfam" id="PF17390"/>
    </source>
</evidence>
<dbReference type="Gene3D" id="2.60.120.260">
    <property type="entry name" value="Galactose-binding domain-like"/>
    <property type="match status" value="2"/>
</dbReference>
<name>A0AAE3DUF0_9FIRM</name>
<feature type="domain" description="Alpha-L-rhamnosidase C-terminal" evidence="2">
    <location>
        <begin position="707"/>
        <end position="756"/>
    </location>
</feature>
<evidence type="ECO:0000259" key="1">
    <source>
        <dbReference type="Pfam" id="PF17389"/>
    </source>
</evidence>
<organism evidence="3 4">
    <name type="scientific">Fusicatenibacter faecihominis</name>
    <dbReference type="NCBI Taxonomy" id="2881276"/>
    <lineage>
        <taxon>Bacteria</taxon>
        <taxon>Bacillati</taxon>
        <taxon>Bacillota</taxon>
        <taxon>Clostridia</taxon>
        <taxon>Lachnospirales</taxon>
        <taxon>Lachnospiraceae</taxon>
        <taxon>Fusicatenibacter</taxon>
    </lineage>
</organism>
<dbReference type="Proteomes" id="UP001197875">
    <property type="component" value="Unassembled WGS sequence"/>
</dbReference>
<dbReference type="Pfam" id="PF17389">
    <property type="entry name" value="Bac_rhamnosid6H"/>
    <property type="match status" value="1"/>
</dbReference>
<dbReference type="Gene3D" id="2.60.420.10">
    <property type="entry name" value="Maltose phosphorylase, domain 3"/>
    <property type="match status" value="1"/>
</dbReference>
<dbReference type="InterPro" id="IPR035398">
    <property type="entry name" value="Bac_rhamnosid_C"/>
</dbReference>
<dbReference type="RefSeq" id="WP_227615700.1">
    <property type="nucleotide sequence ID" value="NZ_JAJEPR010000024.1"/>
</dbReference>